<comment type="caution">
    <text evidence="2">The sequence shown here is derived from an EMBL/GenBank/DDBJ whole genome shotgun (WGS) entry which is preliminary data.</text>
</comment>
<evidence type="ECO:0000313" key="2">
    <source>
        <dbReference type="EMBL" id="RTE67963.1"/>
    </source>
</evidence>
<protein>
    <submittedName>
        <fullName evidence="2">Uncharacterized protein</fullName>
    </submittedName>
</protein>
<accession>A0A430KX98</accession>
<sequence length="223" mass="25267">MGRRALTAEEKANKASRERVRLRQYRSAPRPSNYAVHIDAHRLDSTNTPPSTLPGDPLPETESDEIDFTAYRHDLEHRDNVTLHPTDDQPASATPLATQPIVTTFDPVVIADDETILRPIDEQTYPPTVEDRDETEPISTVDAAGPTFLTQYDEERAARPGRPKIDPAVSPHERTRLRVQRHRDRRHLTRAQQLVQWFTDSHDLPPALEFSALTLRDGPAHSL</sequence>
<proteinExistence type="predicted"/>
<evidence type="ECO:0000313" key="3">
    <source>
        <dbReference type="Proteomes" id="UP000287124"/>
    </source>
</evidence>
<reference evidence="2 3" key="1">
    <citation type="submission" date="2017-06" db="EMBL/GenBank/DDBJ databases">
        <title>Comparative genomic analysis of Ambrosia Fusariam Clade fungi.</title>
        <authorList>
            <person name="Stajich J.E."/>
            <person name="Carrillo J."/>
            <person name="Kijimoto T."/>
            <person name="Eskalen A."/>
            <person name="O'Donnell K."/>
            <person name="Kasson M."/>
        </authorList>
    </citation>
    <scope>NUCLEOTIDE SEQUENCE [LARGE SCALE GENOMIC DNA]</scope>
    <source>
        <strain evidence="2 3">UCR1854</strain>
    </source>
</reference>
<gene>
    <name evidence="2" type="ORF">BHE90_017660</name>
</gene>
<name>A0A430KX98_9HYPO</name>
<dbReference type="AlphaFoldDB" id="A0A430KX98"/>
<feature type="non-terminal residue" evidence="2">
    <location>
        <position position="223"/>
    </location>
</feature>
<feature type="compositionally biased region" description="Basic and acidic residues" evidence="1">
    <location>
        <begin position="1"/>
        <end position="21"/>
    </location>
</feature>
<feature type="region of interest" description="Disordered" evidence="1">
    <location>
        <begin position="1"/>
        <end position="63"/>
    </location>
</feature>
<keyword evidence="3" id="KW-1185">Reference proteome</keyword>
<dbReference type="Proteomes" id="UP000287124">
    <property type="component" value="Unassembled WGS sequence"/>
</dbReference>
<dbReference type="EMBL" id="MIKF01001426">
    <property type="protein sequence ID" value="RTE67963.1"/>
    <property type="molecule type" value="Genomic_DNA"/>
</dbReference>
<evidence type="ECO:0000256" key="1">
    <source>
        <dbReference type="SAM" id="MobiDB-lite"/>
    </source>
</evidence>
<organism evidence="2 3">
    <name type="scientific">Fusarium euwallaceae</name>
    <dbReference type="NCBI Taxonomy" id="1147111"/>
    <lineage>
        <taxon>Eukaryota</taxon>
        <taxon>Fungi</taxon>
        <taxon>Dikarya</taxon>
        <taxon>Ascomycota</taxon>
        <taxon>Pezizomycotina</taxon>
        <taxon>Sordariomycetes</taxon>
        <taxon>Hypocreomycetidae</taxon>
        <taxon>Hypocreales</taxon>
        <taxon>Nectriaceae</taxon>
        <taxon>Fusarium</taxon>
        <taxon>Fusarium solani species complex</taxon>
    </lineage>
</organism>